<organism evidence="1 2">
    <name type="scientific">Riccia sorocarpa</name>
    <dbReference type="NCBI Taxonomy" id="122646"/>
    <lineage>
        <taxon>Eukaryota</taxon>
        <taxon>Viridiplantae</taxon>
        <taxon>Streptophyta</taxon>
        <taxon>Embryophyta</taxon>
        <taxon>Marchantiophyta</taxon>
        <taxon>Marchantiopsida</taxon>
        <taxon>Marchantiidae</taxon>
        <taxon>Marchantiales</taxon>
        <taxon>Ricciaceae</taxon>
        <taxon>Riccia</taxon>
    </lineage>
</organism>
<dbReference type="Proteomes" id="UP001633002">
    <property type="component" value="Unassembled WGS sequence"/>
</dbReference>
<evidence type="ECO:0000313" key="2">
    <source>
        <dbReference type="Proteomes" id="UP001633002"/>
    </source>
</evidence>
<dbReference type="AlphaFoldDB" id="A0ABD3HF33"/>
<sequence length="262" mass="30313">MKRINEYKYYVLGGNHTVVAKLKAYKKFTIPNEAFLLCSCFVYVDLTHLEARILATDDNADQQFRLKMSHIQKIEYWHQRFLEEGCIRSQAFKEQLAAEALEVKPNQKLEKVARNHDNLFQVPFRTGEVWEMQQKVFTTLEDGRIRGDKKPSGKSLDPTAIPEMKLSYWRPLQGIPDDIILGILQRLLDGQLHVTELGAEVTRRRILRIMNAVMCKELGVKDFAEAQKLYPLHATEQQIHVHYGEFDTLLVCFSLSSSDDIS</sequence>
<comment type="caution">
    <text evidence="1">The sequence shown here is derived from an EMBL/GenBank/DDBJ whole genome shotgun (WGS) entry which is preliminary data.</text>
</comment>
<protein>
    <submittedName>
        <fullName evidence="1">Uncharacterized protein</fullName>
    </submittedName>
</protein>
<evidence type="ECO:0000313" key="1">
    <source>
        <dbReference type="EMBL" id="KAL3690013.1"/>
    </source>
</evidence>
<keyword evidence="2" id="KW-1185">Reference proteome</keyword>
<name>A0ABD3HF33_9MARC</name>
<gene>
    <name evidence="1" type="ORF">R1sor_016322</name>
</gene>
<reference evidence="1 2" key="1">
    <citation type="submission" date="2024-09" db="EMBL/GenBank/DDBJ databases">
        <title>Chromosome-scale assembly of Riccia sorocarpa.</title>
        <authorList>
            <person name="Paukszto L."/>
        </authorList>
    </citation>
    <scope>NUCLEOTIDE SEQUENCE [LARGE SCALE GENOMIC DNA]</scope>
    <source>
        <strain evidence="1">LP-2024</strain>
        <tissue evidence="1">Aerial parts of the thallus</tissue>
    </source>
</reference>
<proteinExistence type="predicted"/>
<accession>A0ABD3HF33</accession>
<dbReference type="EMBL" id="JBJQOH010000004">
    <property type="protein sequence ID" value="KAL3690013.1"/>
    <property type="molecule type" value="Genomic_DNA"/>
</dbReference>